<comment type="caution">
    <text evidence="1">The sequence shown here is derived from an EMBL/GenBank/DDBJ whole genome shotgun (WGS) entry which is preliminary data.</text>
</comment>
<gene>
    <name evidence="1" type="ORF">T07_5721</name>
</gene>
<dbReference type="Proteomes" id="UP000054630">
    <property type="component" value="Unassembled WGS sequence"/>
</dbReference>
<proteinExistence type="predicted"/>
<dbReference type="AlphaFoldDB" id="A0A0V0RHY4"/>
<name>A0A0V0RHY4_9BILA</name>
<evidence type="ECO:0000313" key="1">
    <source>
        <dbReference type="EMBL" id="KRX14077.1"/>
    </source>
</evidence>
<dbReference type="EMBL" id="JYDL01000173">
    <property type="protein sequence ID" value="KRX14077.1"/>
    <property type="molecule type" value="Genomic_DNA"/>
</dbReference>
<sequence>MLNKLVSILQQRYLDFKTIEQIQVISRNYGLKFKRELNLKSIIFEENPFDTSLTSIFYVINKS</sequence>
<protein>
    <submittedName>
        <fullName evidence="1">Uncharacterized protein</fullName>
    </submittedName>
</protein>
<organism evidence="1 2">
    <name type="scientific">Trichinella nelsoni</name>
    <dbReference type="NCBI Taxonomy" id="6336"/>
    <lineage>
        <taxon>Eukaryota</taxon>
        <taxon>Metazoa</taxon>
        <taxon>Ecdysozoa</taxon>
        <taxon>Nematoda</taxon>
        <taxon>Enoplea</taxon>
        <taxon>Dorylaimia</taxon>
        <taxon>Trichinellida</taxon>
        <taxon>Trichinellidae</taxon>
        <taxon>Trichinella</taxon>
    </lineage>
</organism>
<accession>A0A0V0RHY4</accession>
<reference evidence="1 2" key="1">
    <citation type="submission" date="2015-01" db="EMBL/GenBank/DDBJ databases">
        <title>Evolution of Trichinella species and genotypes.</title>
        <authorList>
            <person name="Korhonen P.K."/>
            <person name="Edoardo P."/>
            <person name="Giuseppe L.R."/>
            <person name="Gasser R.B."/>
        </authorList>
    </citation>
    <scope>NUCLEOTIDE SEQUENCE [LARGE SCALE GENOMIC DNA]</scope>
    <source>
        <strain evidence="1">ISS37</strain>
    </source>
</reference>
<keyword evidence="2" id="KW-1185">Reference proteome</keyword>
<evidence type="ECO:0000313" key="2">
    <source>
        <dbReference type="Proteomes" id="UP000054630"/>
    </source>
</evidence>